<dbReference type="InterPro" id="IPR011008">
    <property type="entry name" value="Dimeric_a/b-barrel"/>
</dbReference>
<dbReference type="SMART" id="SM00344">
    <property type="entry name" value="HTH_ASNC"/>
    <property type="match status" value="1"/>
</dbReference>
<organism evidence="5 6">
    <name type="scientific">Sagittula stellata (strain ATCC 700073 / DSM 11524 / E-37)</name>
    <dbReference type="NCBI Taxonomy" id="388399"/>
    <lineage>
        <taxon>Bacteria</taxon>
        <taxon>Pseudomonadati</taxon>
        <taxon>Pseudomonadota</taxon>
        <taxon>Alphaproteobacteria</taxon>
        <taxon>Rhodobacterales</taxon>
        <taxon>Roseobacteraceae</taxon>
        <taxon>Sagittula</taxon>
    </lineage>
</organism>
<name>A3K0C9_SAGS3</name>
<dbReference type="SUPFAM" id="SSF46785">
    <property type="entry name" value="Winged helix' DNA-binding domain"/>
    <property type="match status" value="1"/>
</dbReference>
<dbReference type="SUPFAM" id="SSF54909">
    <property type="entry name" value="Dimeric alpha+beta barrel"/>
    <property type="match status" value="1"/>
</dbReference>
<sequence length="155" mass="17001">MKLDDTDRKLLAHLQHDGKASIQTLADAAGLSTSPCWRRIKRLEDEGVIRGYVARLDPKALGLGALAYVFVSLVDHSDDTLAAFGQLVDQEARIVECESVTGACDFLLKVAARDPEDLEAFLKRGMLAGGLVRVSQTHFVLRQAKTRSPWPLLSD</sequence>
<dbReference type="CDD" id="cd00090">
    <property type="entry name" value="HTH_ARSR"/>
    <property type="match status" value="1"/>
</dbReference>
<dbReference type="PRINTS" id="PR00033">
    <property type="entry name" value="HTHASNC"/>
</dbReference>
<keyword evidence="3" id="KW-0804">Transcription</keyword>
<dbReference type="InterPro" id="IPR019888">
    <property type="entry name" value="Tscrpt_reg_AsnC-like"/>
</dbReference>
<dbReference type="InterPro" id="IPR019887">
    <property type="entry name" value="Tscrpt_reg_AsnC/Lrp_C"/>
</dbReference>
<dbReference type="PANTHER" id="PTHR30154:SF34">
    <property type="entry name" value="TRANSCRIPTIONAL REGULATOR AZLB"/>
    <property type="match status" value="1"/>
</dbReference>
<gene>
    <name evidence="5" type="ORF">SSE37_23419</name>
</gene>
<accession>A3K0C9</accession>
<dbReference type="InterPro" id="IPR036390">
    <property type="entry name" value="WH_DNA-bd_sf"/>
</dbReference>
<evidence type="ECO:0000313" key="6">
    <source>
        <dbReference type="Proteomes" id="UP000005713"/>
    </source>
</evidence>
<dbReference type="GO" id="GO:0005829">
    <property type="term" value="C:cytosol"/>
    <property type="evidence" value="ECO:0007669"/>
    <property type="project" value="TreeGrafter"/>
</dbReference>
<dbReference type="GO" id="GO:0006355">
    <property type="term" value="P:regulation of DNA-templated transcription"/>
    <property type="evidence" value="ECO:0007669"/>
    <property type="project" value="UniProtKB-ARBA"/>
</dbReference>
<evidence type="ECO:0000313" key="5">
    <source>
        <dbReference type="EMBL" id="EBA09244.1"/>
    </source>
</evidence>
<keyword evidence="6" id="KW-1185">Reference proteome</keyword>
<dbReference type="Pfam" id="PF13412">
    <property type="entry name" value="HTH_24"/>
    <property type="match status" value="1"/>
</dbReference>
<dbReference type="GO" id="GO:0043565">
    <property type="term" value="F:sequence-specific DNA binding"/>
    <property type="evidence" value="ECO:0007669"/>
    <property type="project" value="InterPro"/>
</dbReference>
<dbReference type="EMBL" id="AAYA01000003">
    <property type="protein sequence ID" value="EBA09244.1"/>
    <property type="molecule type" value="Genomic_DNA"/>
</dbReference>
<dbReference type="PANTHER" id="PTHR30154">
    <property type="entry name" value="LEUCINE-RESPONSIVE REGULATORY PROTEIN"/>
    <property type="match status" value="1"/>
</dbReference>
<evidence type="ECO:0000256" key="2">
    <source>
        <dbReference type="ARBA" id="ARBA00023125"/>
    </source>
</evidence>
<evidence type="ECO:0000256" key="1">
    <source>
        <dbReference type="ARBA" id="ARBA00023015"/>
    </source>
</evidence>
<keyword evidence="2" id="KW-0238">DNA-binding</keyword>
<proteinExistence type="predicted"/>
<comment type="caution">
    <text evidence="5">The sequence shown here is derived from an EMBL/GenBank/DDBJ whole genome shotgun (WGS) entry which is preliminary data.</text>
</comment>
<dbReference type="Gene3D" id="1.10.10.10">
    <property type="entry name" value="Winged helix-like DNA-binding domain superfamily/Winged helix DNA-binding domain"/>
    <property type="match status" value="1"/>
</dbReference>
<dbReference type="GO" id="GO:0043200">
    <property type="term" value="P:response to amino acid"/>
    <property type="evidence" value="ECO:0007669"/>
    <property type="project" value="TreeGrafter"/>
</dbReference>
<dbReference type="InterPro" id="IPR011991">
    <property type="entry name" value="ArsR-like_HTH"/>
</dbReference>
<dbReference type="InterPro" id="IPR000485">
    <property type="entry name" value="AsnC-type_HTH_dom"/>
</dbReference>
<reference evidence="5 6" key="1">
    <citation type="submission" date="2006-06" db="EMBL/GenBank/DDBJ databases">
        <authorList>
            <person name="Moran M.A."/>
            <person name="Ferriera S."/>
            <person name="Johnson J."/>
            <person name="Kravitz S."/>
            <person name="Beeson K."/>
            <person name="Sutton G."/>
            <person name="Rogers Y.-H."/>
            <person name="Friedman R."/>
            <person name="Frazier M."/>
            <person name="Venter J.C."/>
        </authorList>
    </citation>
    <scope>NUCLEOTIDE SEQUENCE [LARGE SCALE GENOMIC DNA]</scope>
    <source>
        <strain evidence="5 6">E-37</strain>
    </source>
</reference>
<feature type="domain" description="HTH asnC-type" evidence="4">
    <location>
        <begin position="3"/>
        <end position="64"/>
    </location>
</feature>
<protein>
    <submittedName>
        <fullName evidence="5">Transcriptional regulator, AsnC family protein</fullName>
    </submittedName>
</protein>
<evidence type="ECO:0000259" key="4">
    <source>
        <dbReference type="PROSITE" id="PS50956"/>
    </source>
</evidence>
<dbReference type="Proteomes" id="UP000005713">
    <property type="component" value="Unassembled WGS sequence"/>
</dbReference>
<dbReference type="Gene3D" id="3.30.70.920">
    <property type="match status" value="1"/>
</dbReference>
<dbReference type="Pfam" id="PF01037">
    <property type="entry name" value="AsnC_trans_reg"/>
    <property type="match status" value="1"/>
</dbReference>
<dbReference type="OrthoDB" id="9802341at2"/>
<evidence type="ECO:0000256" key="3">
    <source>
        <dbReference type="ARBA" id="ARBA00023163"/>
    </source>
</evidence>
<dbReference type="PROSITE" id="PS50956">
    <property type="entry name" value="HTH_ASNC_2"/>
    <property type="match status" value="1"/>
</dbReference>
<dbReference type="InterPro" id="IPR036388">
    <property type="entry name" value="WH-like_DNA-bd_sf"/>
</dbReference>
<dbReference type="eggNOG" id="COG1522">
    <property type="taxonomic scope" value="Bacteria"/>
</dbReference>
<dbReference type="RefSeq" id="WP_005856749.1">
    <property type="nucleotide sequence ID" value="NZ_AAYA01000003.1"/>
</dbReference>
<keyword evidence="1" id="KW-0805">Transcription regulation</keyword>
<dbReference type="AlphaFoldDB" id="A3K0C9"/>